<dbReference type="AlphaFoldDB" id="A0A9D3ZZE8"/>
<accession>A0A9D3ZZE8</accession>
<keyword evidence="2" id="KW-1185">Reference proteome</keyword>
<evidence type="ECO:0000313" key="1">
    <source>
        <dbReference type="EMBL" id="KAH1074764.1"/>
    </source>
</evidence>
<evidence type="ECO:0000313" key="2">
    <source>
        <dbReference type="Proteomes" id="UP000828251"/>
    </source>
</evidence>
<gene>
    <name evidence="1" type="ORF">J1N35_027092</name>
</gene>
<protein>
    <submittedName>
        <fullName evidence="1">Uncharacterized protein</fullName>
    </submittedName>
</protein>
<dbReference type="OrthoDB" id="1297232at2759"/>
<proteinExistence type="predicted"/>
<comment type="caution">
    <text evidence="1">The sequence shown here is derived from an EMBL/GenBank/DDBJ whole genome shotgun (WGS) entry which is preliminary data.</text>
</comment>
<name>A0A9D3ZZE8_9ROSI</name>
<dbReference type="EMBL" id="JAIQCV010000008">
    <property type="protein sequence ID" value="KAH1074764.1"/>
    <property type="molecule type" value="Genomic_DNA"/>
</dbReference>
<sequence>MLRYQWEDTVRFWNSKKGEEKLKEKKAEYEAVASTDSSVNHEDIDNRIITEVLGPERYGQVRFQGYGVTPTQYFGSSSQQ</sequence>
<dbReference type="Proteomes" id="UP000828251">
    <property type="component" value="Unassembled WGS sequence"/>
</dbReference>
<reference evidence="1 2" key="1">
    <citation type="journal article" date="2021" name="Plant Biotechnol. J.">
        <title>Multi-omics assisted identification of the key and species-specific regulatory components of drought-tolerant mechanisms in Gossypium stocksii.</title>
        <authorList>
            <person name="Yu D."/>
            <person name="Ke L."/>
            <person name="Zhang D."/>
            <person name="Wu Y."/>
            <person name="Sun Y."/>
            <person name="Mei J."/>
            <person name="Sun J."/>
            <person name="Sun Y."/>
        </authorList>
    </citation>
    <scope>NUCLEOTIDE SEQUENCE [LARGE SCALE GENOMIC DNA]</scope>
    <source>
        <strain evidence="2">cv. E1</strain>
        <tissue evidence="1">Leaf</tissue>
    </source>
</reference>
<organism evidence="1 2">
    <name type="scientific">Gossypium stocksii</name>
    <dbReference type="NCBI Taxonomy" id="47602"/>
    <lineage>
        <taxon>Eukaryota</taxon>
        <taxon>Viridiplantae</taxon>
        <taxon>Streptophyta</taxon>
        <taxon>Embryophyta</taxon>
        <taxon>Tracheophyta</taxon>
        <taxon>Spermatophyta</taxon>
        <taxon>Magnoliopsida</taxon>
        <taxon>eudicotyledons</taxon>
        <taxon>Gunneridae</taxon>
        <taxon>Pentapetalae</taxon>
        <taxon>rosids</taxon>
        <taxon>malvids</taxon>
        <taxon>Malvales</taxon>
        <taxon>Malvaceae</taxon>
        <taxon>Malvoideae</taxon>
        <taxon>Gossypium</taxon>
    </lineage>
</organism>